<feature type="domain" description="HTH tetR-type" evidence="6">
    <location>
        <begin position="34"/>
        <end position="94"/>
    </location>
</feature>
<evidence type="ECO:0000256" key="5">
    <source>
        <dbReference type="PROSITE-ProRule" id="PRU00335"/>
    </source>
</evidence>
<keyword evidence="3 5" id="KW-0238">DNA-binding</keyword>
<dbReference type="PRINTS" id="PR00455">
    <property type="entry name" value="HTHTETR"/>
</dbReference>
<evidence type="ECO:0000256" key="4">
    <source>
        <dbReference type="ARBA" id="ARBA00023163"/>
    </source>
</evidence>
<reference evidence="7" key="1">
    <citation type="journal article" date="2014" name="Int. J. Syst. Evol. Microbiol.">
        <title>Complete genome of a new Firmicutes species belonging to the dominant human colonic microbiota ('Ruminococcus bicirculans') reveals two chromosomes and a selective capacity to utilize plant glucans.</title>
        <authorList>
            <consortium name="NISC Comparative Sequencing Program"/>
            <person name="Wegmann U."/>
            <person name="Louis P."/>
            <person name="Goesmann A."/>
            <person name="Henrissat B."/>
            <person name="Duncan S.H."/>
            <person name="Flint H.J."/>
        </authorList>
    </citation>
    <scope>NUCLEOTIDE SEQUENCE</scope>
    <source>
        <strain evidence="7">NBRC 109054</strain>
    </source>
</reference>
<dbReference type="Pfam" id="PF17932">
    <property type="entry name" value="TetR_C_24"/>
    <property type="match status" value="1"/>
</dbReference>
<accession>A0ABW2BBP0</accession>
<dbReference type="PROSITE" id="PS50977">
    <property type="entry name" value="HTH_TETR_2"/>
    <property type="match status" value="1"/>
</dbReference>
<dbReference type="PANTHER" id="PTHR30055">
    <property type="entry name" value="HTH-TYPE TRANSCRIPTIONAL REGULATOR RUTR"/>
    <property type="match status" value="1"/>
</dbReference>
<evidence type="ECO:0000256" key="3">
    <source>
        <dbReference type="ARBA" id="ARBA00023125"/>
    </source>
</evidence>
<comment type="caution">
    <text evidence="7">The sequence shown here is derived from an EMBL/GenBank/DDBJ whole genome shotgun (WGS) entry which is preliminary data.</text>
</comment>
<evidence type="ECO:0000259" key="6">
    <source>
        <dbReference type="PROSITE" id="PS50977"/>
    </source>
</evidence>
<dbReference type="Pfam" id="PF00440">
    <property type="entry name" value="TetR_N"/>
    <property type="match status" value="1"/>
</dbReference>
<dbReference type="EMBL" id="JBHSWG010000006">
    <property type="protein sequence ID" value="MFC6762888.1"/>
    <property type="molecule type" value="Genomic_DNA"/>
</dbReference>
<keyword evidence="2" id="KW-0805">Transcription regulation</keyword>
<keyword evidence="1" id="KW-0678">Repressor</keyword>
<reference evidence="9" key="2">
    <citation type="journal article" date="2019" name="Int. J. Syst. Evol. Microbiol.">
        <title>The Global Catalogue of Microorganisms (GCM) 10K type strain sequencing project: providing services to taxonomists for standard genome sequencing and annotation.</title>
        <authorList>
            <consortium name="The Broad Institute Genomics Platform"/>
            <consortium name="The Broad Institute Genome Sequencing Center for Infectious Disease"/>
            <person name="Wu L."/>
            <person name="Ma J."/>
        </authorList>
    </citation>
    <scope>NUCLEOTIDE SEQUENCE [LARGE SCALE GENOMIC DNA]</scope>
    <source>
        <strain evidence="9">CCUG 66188</strain>
    </source>
</reference>
<dbReference type="InterPro" id="IPR001647">
    <property type="entry name" value="HTH_TetR"/>
</dbReference>
<keyword evidence="4" id="KW-0804">Transcription</keyword>
<reference evidence="7" key="3">
    <citation type="submission" date="2024-09" db="EMBL/GenBank/DDBJ databases">
        <authorList>
            <person name="Sun Q."/>
            <person name="Mori K."/>
        </authorList>
    </citation>
    <scope>NUCLEOTIDE SEQUENCE</scope>
    <source>
        <strain evidence="7">NBRC 109054</strain>
    </source>
</reference>
<name>A0ABW2BBP0_9RHOB</name>
<dbReference type="Gene3D" id="1.10.10.60">
    <property type="entry name" value="Homeodomain-like"/>
    <property type="match status" value="1"/>
</dbReference>
<dbReference type="SUPFAM" id="SSF48498">
    <property type="entry name" value="Tetracyclin repressor-like, C-terminal domain"/>
    <property type="match status" value="1"/>
</dbReference>
<evidence type="ECO:0000313" key="8">
    <source>
        <dbReference type="EMBL" id="MFC6763483.1"/>
    </source>
</evidence>
<dbReference type="Proteomes" id="UP001596353">
    <property type="component" value="Unassembled WGS sequence"/>
</dbReference>
<keyword evidence="9" id="KW-1185">Reference proteome</keyword>
<dbReference type="InterPro" id="IPR009057">
    <property type="entry name" value="Homeodomain-like_sf"/>
</dbReference>
<protein>
    <submittedName>
        <fullName evidence="7">TetR/AcrR family transcriptional regulator</fullName>
    </submittedName>
</protein>
<gene>
    <name evidence="7" type="ORF">ACFQFQ_30130</name>
    <name evidence="8" type="ORF">ACFQFQ_33795</name>
</gene>
<feature type="DNA-binding region" description="H-T-H motif" evidence="5">
    <location>
        <begin position="57"/>
        <end position="76"/>
    </location>
</feature>
<evidence type="ECO:0000256" key="1">
    <source>
        <dbReference type="ARBA" id="ARBA00022491"/>
    </source>
</evidence>
<organism evidence="7 9">
    <name type="scientific">Sulfitobacter porphyrae</name>
    <dbReference type="NCBI Taxonomy" id="1246864"/>
    <lineage>
        <taxon>Bacteria</taxon>
        <taxon>Pseudomonadati</taxon>
        <taxon>Pseudomonadota</taxon>
        <taxon>Alphaproteobacteria</taxon>
        <taxon>Rhodobacterales</taxon>
        <taxon>Roseobacteraceae</taxon>
        <taxon>Sulfitobacter</taxon>
    </lineage>
</organism>
<evidence type="ECO:0000313" key="9">
    <source>
        <dbReference type="Proteomes" id="UP001596353"/>
    </source>
</evidence>
<evidence type="ECO:0000256" key="2">
    <source>
        <dbReference type="ARBA" id="ARBA00023015"/>
    </source>
</evidence>
<dbReference type="SUPFAM" id="SSF46689">
    <property type="entry name" value="Homeodomain-like"/>
    <property type="match status" value="1"/>
</dbReference>
<dbReference type="EMBL" id="JBHSWG010000011">
    <property type="protein sequence ID" value="MFC6763483.1"/>
    <property type="molecule type" value="Genomic_DNA"/>
</dbReference>
<dbReference type="InterPro" id="IPR050109">
    <property type="entry name" value="HTH-type_TetR-like_transc_reg"/>
</dbReference>
<proteinExistence type="predicted"/>
<dbReference type="InterPro" id="IPR041490">
    <property type="entry name" value="KstR2_TetR_C"/>
</dbReference>
<dbReference type="Gene3D" id="1.10.357.10">
    <property type="entry name" value="Tetracycline Repressor, domain 2"/>
    <property type="match status" value="1"/>
</dbReference>
<sequence>MRAVLWFRPSVLKRVALPKTHWHKKTKDVKVQQELKRRAMLNLAAHSFSTVGYKQTSLDDIAAALAVTKPALYYYAKSKEDILMQCARISLERVELCFISAQDVKGNGLDRIRVFFRVYANMVVSEFGSALMREARRNLTGENQKSLRQALIDGQNFLESIIAEGIKDGSIRNCDSKRLAQVLFSAFNQMPIWYNPKGPLNPESIADEILELIIYGVGAKNT</sequence>
<evidence type="ECO:0000313" key="7">
    <source>
        <dbReference type="EMBL" id="MFC6762888.1"/>
    </source>
</evidence>
<dbReference type="PANTHER" id="PTHR30055:SF175">
    <property type="entry name" value="HTH-TYPE TRANSCRIPTIONAL REPRESSOR KSTR2"/>
    <property type="match status" value="1"/>
</dbReference>
<dbReference type="InterPro" id="IPR036271">
    <property type="entry name" value="Tet_transcr_reg_TetR-rel_C_sf"/>
</dbReference>